<dbReference type="CDD" id="cd00337">
    <property type="entry name" value="Ribosomal_uL14"/>
    <property type="match status" value="1"/>
</dbReference>
<feature type="transmembrane region" description="Helical" evidence="13">
    <location>
        <begin position="878"/>
        <end position="898"/>
    </location>
</feature>
<dbReference type="AlphaFoldDB" id="A0A085LY80"/>
<dbReference type="InterPro" id="IPR000218">
    <property type="entry name" value="Ribosomal_uL14"/>
</dbReference>
<comment type="subcellular location">
    <subcellularLocation>
        <location evidence="1">Cell membrane</location>
        <topology evidence="1">Multi-pass membrane protein</topology>
    </subcellularLocation>
</comment>
<protein>
    <submittedName>
        <fullName evidence="14">Uncharacterized protein</fullName>
    </submittedName>
</protein>
<comment type="similarity">
    <text evidence="2">Belongs to the CD36 family.</text>
</comment>
<keyword evidence="4" id="KW-1003">Cell membrane</keyword>
<keyword evidence="11" id="KW-0325">Glycoprotein</keyword>
<dbReference type="InterPro" id="IPR002159">
    <property type="entry name" value="CD36_fam"/>
</dbReference>
<reference evidence="14 15" key="1">
    <citation type="journal article" date="2014" name="Nat. Genet.">
        <title>Genome and transcriptome of the porcine whipworm Trichuris suis.</title>
        <authorList>
            <person name="Jex A.R."/>
            <person name="Nejsum P."/>
            <person name="Schwarz E.M."/>
            <person name="Hu L."/>
            <person name="Young N.D."/>
            <person name="Hall R.S."/>
            <person name="Korhonen P.K."/>
            <person name="Liao S."/>
            <person name="Thamsborg S."/>
            <person name="Xia J."/>
            <person name="Xu P."/>
            <person name="Wang S."/>
            <person name="Scheerlinck J.P."/>
            <person name="Hofmann A."/>
            <person name="Sternberg P.W."/>
            <person name="Wang J."/>
            <person name="Gasser R.B."/>
        </authorList>
    </citation>
    <scope>NUCLEOTIDE SEQUENCE [LARGE SCALE GENOMIC DNA]</scope>
    <source>
        <strain evidence="14">DCEP-RM93M</strain>
    </source>
</reference>
<evidence type="ECO:0000256" key="5">
    <source>
        <dbReference type="ARBA" id="ARBA00022692"/>
    </source>
</evidence>
<name>A0A085LY80_9BILA</name>
<evidence type="ECO:0000313" key="15">
    <source>
        <dbReference type="Proteomes" id="UP000030764"/>
    </source>
</evidence>
<evidence type="ECO:0000256" key="13">
    <source>
        <dbReference type="SAM" id="Phobius"/>
    </source>
</evidence>
<accession>A0A085LY80</accession>
<gene>
    <name evidence="14" type="ORF">M513_09140</name>
</gene>
<evidence type="ECO:0000256" key="10">
    <source>
        <dbReference type="ARBA" id="ARBA00023170"/>
    </source>
</evidence>
<dbReference type="PRINTS" id="PR01609">
    <property type="entry name" value="CD36FAMILY"/>
</dbReference>
<dbReference type="GO" id="GO:0005044">
    <property type="term" value="F:scavenger receptor activity"/>
    <property type="evidence" value="ECO:0007669"/>
    <property type="project" value="TreeGrafter"/>
</dbReference>
<dbReference type="EMBL" id="KL363261">
    <property type="protein sequence ID" value="KFD49926.1"/>
    <property type="molecule type" value="Genomic_DNA"/>
</dbReference>
<evidence type="ECO:0000256" key="12">
    <source>
        <dbReference type="ARBA" id="ARBA00023274"/>
    </source>
</evidence>
<dbReference type="Pfam" id="PF01130">
    <property type="entry name" value="CD36"/>
    <property type="match status" value="1"/>
</dbReference>
<evidence type="ECO:0000313" key="14">
    <source>
        <dbReference type="EMBL" id="KFD49926.1"/>
    </source>
</evidence>
<sequence>LHSTHKVFPHFRNVAIVALWGSLRSRLRCSLDWFNVGTPLWGARLQWNEAGPFGRRFVGRIEQGAQRFLRLFRLLESAHRSRRCTHIRAYKTLQQGHKGTLHIAKCILGAKNVQPSLVVAKGLVETAPKVLPEHFKQFLHVGRLGDRLMGNQKDQVEFVVQSHVVARLCEPAFHASMATGLMFSKSLLFPRAKLTSFCPRSPFRTSAPLSWIHLKTRFRAVDNSTISKQAMLAGKPPYCINVYRDGRMGSKARRGRLGDKILVAIKGEMRRAYIVGWKMHHKQIVHGIPRSDSNNIVVLNADESPAGSKIMLSPRDHCGHYTTSYKVMEKERPRKKVRAPLPPPMQHSVSKEGLKMKSQLFSTCRKPAGIRVGLFLQNVGSFLDTVGGIGHTTIQRLKRSARRICPCINARDPMELRQTCLLSIALVGFVLLIAGAVILAILPSFVHNGVLEAISLSNGSKAEKAWENPPYEMSMQVWFFNITNADEVMLYQAKPSLVELGPYGYDEHQRKVAVTYYDNGTMGYQNLKWFEFNASKSCRRCRPLDLVTVPNVPFWTLLHKLRRSGSLPKFKKFISFGLLGVGEGAFITRSIDALLFTGYHDIIFAMAKMFHWLSPDTQVPDRMGFMYGKNFTLDGAYLIKSGQTNYLERGRLELYKGKSSVNVWADVWSNMINGSDGTLNPPFLERTSRLPLFSPDLCRSLYVDYSEDVHSGGFDAYRFTVPPEVFDDRRAENAGFCWPTDVYYPENQKVDYTTGLACLPSGLLNISKCQMDAPIVLSSPHFLHASKEVQNSVFGLRPNVKEHTTWMDIEPVSGLGIEFQRKLQINVAMVQDSDFSTVKRMRSVIMPVLWLNESAFLNAEAKLDLWHRLFLPQIIAKAVGAILIITGALGSLLAIGFFTHYRQKSKNEPGTDLMFYRFS</sequence>
<dbReference type="GO" id="GO:0005840">
    <property type="term" value="C:ribosome"/>
    <property type="evidence" value="ECO:0007669"/>
    <property type="project" value="UniProtKB-KW"/>
</dbReference>
<evidence type="ECO:0000256" key="1">
    <source>
        <dbReference type="ARBA" id="ARBA00004651"/>
    </source>
</evidence>
<dbReference type="PANTHER" id="PTHR11923">
    <property type="entry name" value="SCAVENGER RECEPTOR CLASS B TYPE-1 SR-B1"/>
    <property type="match status" value="1"/>
</dbReference>
<evidence type="ECO:0000256" key="7">
    <source>
        <dbReference type="ARBA" id="ARBA00022989"/>
    </source>
</evidence>
<proteinExistence type="inferred from homology"/>
<dbReference type="InterPro" id="IPR036853">
    <property type="entry name" value="Ribosomal_uL14_sf"/>
</dbReference>
<comment type="similarity">
    <text evidence="3">Belongs to the universal ribosomal protein uL14 family.</text>
</comment>
<keyword evidence="12" id="KW-0687">Ribonucleoprotein</keyword>
<organism evidence="14 15">
    <name type="scientific">Trichuris suis</name>
    <name type="common">pig whipworm</name>
    <dbReference type="NCBI Taxonomy" id="68888"/>
    <lineage>
        <taxon>Eukaryota</taxon>
        <taxon>Metazoa</taxon>
        <taxon>Ecdysozoa</taxon>
        <taxon>Nematoda</taxon>
        <taxon>Enoplea</taxon>
        <taxon>Dorylaimia</taxon>
        <taxon>Trichinellida</taxon>
        <taxon>Trichuridae</taxon>
        <taxon>Trichuris</taxon>
    </lineage>
</organism>
<evidence type="ECO:0000256" key="6">
    <source>
        <dbReference type="ARBA" id="ARBA00022980"/>
    </source>
</evidence>
<feature type="non-terminal residue" evidence="14">
    <location>
        <position position="1"/>
    </location>
</feature>
<dbReference type="GO" id="GO:1990904">
    <property type="term" value="C:ribonucleoprotein complex"/>
    <property type="evidence" value="ECO:0007669"/>
    <property type="project" value="UniProtKB-KW"/>
</dbReference>
<keyword evidence="15" id="KW-1185">Reference proteome</keyword>
<evidence type="ECO:0000256" key="11">
    <source>
        <dbReference type="ARBA" id="ARBA00023180"/>
    </source>
</evidence>
<dbReference type="PRINTS" id="PR01610">
    <property type="entry name" value="CD36ANTIGEN"/>
</dbReference>
<evidence type="ECO:0000256" key="9">
    <source>
        <dbReference type="ARBA" id="ARBA00023157"/>
    </source>
</evidence>
<dbReference type="GO" id="GO:0003735">
    <property type="term" value="F:structural constituent of ribosome"/>
    <property type="evidence" value="ECO:0007669"/>
    <property type="project" value="InterPro"/>
</dbReference>
<dbReference type="InterPro" id="IPR005428">
    <property type="entry name" value="CD36/SCARB1/SNMP1"/>
</dbReference>
<keyword evidence="10" id="KW-0675">Receptor</keyword>
<keyword evidence="9" id="KW-1015">Disulfide bond</keyword>
<keyword evidence="8 13" id="KW-0472">Membrane</keyword>
<feature type="transmembrane region" description="Helical" evidence="13">
    <location>
        <begin position="420"/>
        <end position="442"/>
    </location>
</feature>
<dbReference type="SMART" id="SM01374">
    <property type="entry name" value="Ribosomal_L14"/>
    <property type="match status" value="1"/>
</dbReference>
<dbReference type="GO" id="GO:0005886">
    <property type="term" value="C:plasma membrane"/>
    <property type="evidence" value="ECO:0007669"/>
    <property type="project" value="UniProtKB-SubCell"/>
</dbReference>
<evidence type="ECO:0000256" key="4">
    <source>
        <dbReference type="ARBA" id="ARBA00022475"/>
    </source>
</evidence>
<keyword evidence="6" id="KW-0689">Ribosomal protein</keyword>
<keyword evidence="5 13" id="KW-0812">Transmembrane</keyword>
<dbReference type="GO" id="GO:0006412">
    <property type="term" value="P:translation"/>
    <property type="evidence" value="ECO:0007669"/>
    <property type="project" value="InterPro"/>
</dbReference>
<dbReference type="GO" id="GO:0005737">
    <property type="term" value="C:cytoplasm"/>
    <property type="evidence" value="ECO:0007669"/>
    <property type="project" value="TreeGrafter"/>
</dbReference>
<dbReference type="Gene3D" id="2.40.150.20">
    <property type="entry name" value="Ribosomal protein L14"/>
    <property type="match status" value="1"/>
</dbReference>
<evidence type="ECO:0000256" key="2">
    <source>
        <dbReference type="ARBA" id="ARBA00010532"/>
    </source>
</evidence>
<dbReference type="PANTHER" id="PTHR11923:SF51">
    <property type="entry name" value="LYSOSOME MEMBRANE PROTEIN 2"/>
    <property type="match status" value="1"/>
</dbReference>
<evidence type="ECO:0000256" key="3">
    <source>
        <dbReference type="ARBA" id="ARBA00010745"/>
    </source>
</evidence>
<keyword evidence="7 13" id="KW-1133">Transmembrane helix</keyword>
<evidence type="ECO:0000256" key="8">
    <source>
        <dbReference type="ARBA" id="ARBA00023136"/>
    </source>
</evidence>
<dbReference type="Proteomes" id="UP000030764">
    <property type="component" value="Unassembled WGS sequence"/>
</dbReference>
<dbReference type="SUPFAM" id="SSF50193">
    <property type="entry name" value="Ribosomal protein L14"/>
    <property type="match status" value="1"/>
</dbReference>